<evidence type="ECO:0000313" key="2">
    <source>
        <dbReference type="EMBL" id="GJE57766.1"/>
    </source>
</evidence>
<organism evidence="2 3">
    <name type="scientific">Methylobacterium thuringiense</name>
    <dbReference type="NCBI Taxonomy" id="1003091"/>
    <lineage>
        <taxon>Bacteria</taxon>
        <taxon>Pseudomonadati</taxon>
        <taxon>Pseudomonadota</taxon>
        <taxon>Alphaproteobacteria</taxon>
        <taxon>Hyphomicrobiales</taxon>
        <taxon>Methylobacteriaceae</taxon>
        <taxon>Methylobacterium</taxon>
    </lineage>
</organism>
<evidence type="ECO:0000313" key="3">
    <source>
        <dbReference type="Proteomes" id="UP001055101"/>
    </source>
</evidence>
<reference evidence="2" key="1">
    <citation type="journal article" date="2021" name="Front. Microbiol.">
        <title>Comprehensive Comparative Genomics and Phenotyping of Methylobacterium Species.</title>
        <authorList>
            <person name="Alessa O."/>
            <person name="Ogura Y."/>
            <person name="Fujitani Y."/>
            <person name="Takami H."/>
            <person name="Hayashi T."/>
            <person name="Sahin N."/>
            <person name="Tani A."/>
        </authorList>
    </citation>
    <scope>NUCLEOTIDE SEQUENCE</scope>
    <source>
        <strain evidence="2">DSM 23674</strain>
    </source>
</reference>
<keyword evidence="1" id="KW-0732">Signal</keyword>
<accession>A0ABQ4TR41</accession>
<dbReference type="EMBL" id="BPRA01000029">
    <property type="protein sequence ID" value="GJE57766.1"/>
    <property type="molecule type" value="Genomic_DNA"/>
</dbReference>
<protein>
    <recommendedName>
        <fullName evidence="4">DUF4140 domain-containing protein</fullName>
    </recommendedName>
</protein>
<keyword evidence="3" id="KW-1185">Reference proteome</keyword>
<reference evidence="2" key="2">
    <citation type="submission" date="2021-08" db="EMBL/GenBank/DDBJ databases">
        <authorList>
            <person name="Tani A."/>
            <person name="Ola A."/>
            <person name="Ogura Y."/>
            <person name="Katsura K."/>
            <person name="Hayashi T."/>
        </authorList>
    </citation>
    <scope>NUCLEOTIDE SEQUENCE</scope>
    <source>
        <strain evidence="2">DSM 23674</strain>
    </source>
</reference>
<sequence>MKTAAAIVLALSAIVADTAAQAQERQVTVYSGAMALELPTSILRGTTSSAQEAAQVATSARKVRVVLQSPYGS</sequence>
<evidence type="ECO:0008006" key="4">
    <source>
        <dbReference type="Google" id="ProtNLM"/>
    </source>
</evidence>
<dbReference type="Proteomes" id="UP001055101">
    <property type="component" value="Unassembled WGS sequence"/>
</dbReference>
<comment type="caution">
    <text evidence="2">The sequence shown here is derived from an EMBL/GenBank/DDBJ whole genome shotgun (WGS) entry which is preliminary data.</text>
</comment>
<dbReference type="RefSeq" id="WP_147818151.1">
    <property type="nucleotide sequence ID" value="NZ_BPRA01000029.1"/>
</dbReference>
<gene>
    <name evidence="2" type="ORF">EKPJFOCH_4284</name>
</gene>
<evidence type="ECO:0000256" key="1">
    <source>
        <dbReference type="SAM" id="SignalP"/>
    </source>
</evidence>
<feature type="signal peptide" evidence="1">
    <location>
        <begin position="1"/>
        <end position="22"/>
    </location>
</feature>
<name>A0ABQ4TR41_9HYPH</name>
<proteinExistence type="predicted"/>
<feature type="chain" id="PRO_5046573169" description="DUF4140 domain-containing protein" evidence="1">
    <location>
        <begin position="23"/>
        <end position="73"/>
    </location>
</feature>